<feature type="transmembrane region" description="Helical" evidence="9">
    <location>
        <begin position="242"/>
        <end position="263"/>
    </location>
</feature>
<evidence type="ECO:0000256" key="3">
    <source>
        <dbReference type="ARBA" id="ARBA00022723"/>
    </source>
</evidence>
<accession>A0A8B8EJX4</accession>
<keyword evidence="11" id="KW-1185">Reference proteome</keyword>
<evidence type="ECO:0000256" key="5">
    <source>
        <dbReference type="ARBA" id="ARBA00022833"/>
    </source>
</evidence>
<feature type="transmembrane region" description="Helical" evidence="9">
    <location>
        <begin position="142"/>
        <end position="160"/>
    </location>
</feature>
<evidence type="ECO:0000256" key="6">
    <source>
        <dbReference type="ARBA" id="ARBA00022989"/>
    </source>
</evidence>
<dbReference type="InterPro" id="IPR001841">
    <property type="entry name" value="Znf_RING"/>
</dbReference>
<evidence type="ECO:0000256" key="9">
    <source>
        <dbReference type="SAM" id="Phobius"/>
    </source>
</evidence>
<dbReference type="InterPro" id="IPR011016">
    <property type="entry name" value="Znf_RING-CH"/>
</dbReference>
<dbReference type="InterPro" id="IPR025754">
    <property type="entry name" value="TRC8_N_dom"/>
</dbReference>
<gene>
    <name evidence="12" type="primary">LOC111134753</name>
</gene>
<organism evidence="11 12">
    <name type="scientific">Crassostrea virginica</name>
    <name type="common">Eastern oyster</name>
    <dbReference type="NCBI Taxonomy" id="6565"/>
    <lineage>
        <taxon>Eukaryota</taxon>
        <taxon>Metazoa</taxon>
        <taxon>Spiralia</taxon>
        <taxon>Lophotrochozoa</taxon>
        <taxon>Mollusca</taxon>
        <taxon>Bivalvia</taxon>
        <taxon>Autobranchia</taxon>
        <taxon>Pteriomorphia</taxon>
        <taxon>Ostreida</taxon>
        <taxon>Ostreoidea</taxon>
        <taxon>Ostreidae</taxon>
        <taxon>Crassostrea</taxon>
    </lineage>
</organism>
<keyword evidence="7 9" id="KW-0472">Membrane</keyword>
<feature type="transmembrane region" description="Helical" evidence="9">
    <location>
        <begin position="636"/>
        <end position="653"/>
    </location>
</feature>
<sequence length="827" mass="96460">MDELMSAIPELVWVVTTALRFPVFLFVFEKLVFSTEGESWSQWPFKAYGLYFATLTLTLRHDRLFELYCNLTIGILLHYLPFRYLMNVPNPIFDDFTILLCSANGMLAVYLSEVTWKVIIMWVINFPVVAVFIGLPSYITEYIYVFSTTFIIYYLFYRIFRSVYRLVEDIPKRKNLDDLFENYDVLDSIYQLVVYWLLYLLLTYAYSAAIIVKETTYFCWSMSWSDWITFFSTRFEKCCRTYVGLFATSVVVGFATPYARLLLEKCLCGFRDSDVDYTEGLPEGVFFFFLNVVKVYEFDALEDVQHRINHLKVTSSLVMAVFLETTYQLMDSKIVSFSSSKKKSKHIRALMTYILLLFPSFCVIYTVCKLTSIEKTLVIVCLSGSTIIQIVGSLLVYTLFQFNVKYPMDNLNETIFIIRDSLNKLVIAGSVIGTFRSSWMVICRRFDWTPYLITHIYNMYYVRNKYKYEYNTSIPLVLGLASFAYYAMITVEETAHFDWTMSWSDWITCLSTCFEKYCRTHVGLLSISVVVARVTPYARLLLEKFLCGFRKIDRHIHSTEGLPEGLFCFLLNINFGEVKELHIDAHLDVQRRLRRIHVTSFFVIAVFLETTYQMLDTKIMSFVGSTNKFLNHIRALMTYFLLLFSSCYIIYTVCKLASTATALTLASLTCSTIIQILGSLLVYTLILFDVKYSIENLDDTIFYIETSVCILSLAGSMISPFSGFWMIEVEGLGWTLCLIVHIYYQWNKFKNGYDDFISWENGRKKINSFIWATKEEIRNYDDVCSICLHGMSSARITPCRHLYHQGCLQKWLKDYMTCPLCSCRISE</sequence>
<dbReference type="SUPFAM" id="SSF57850">
    <property type="entry name" value="RING/U-box"/>
    <property type="match status" value="1"/>
</dbReference>
<dbReference type="GeneID" id="111134753"/>
<feature type="transmembrane region" description="Helical" evidence="9">
    <location>
        <begin position="468"/>
        <end position="489"/>
    </location>
</feature>
<feature type="transmembrane region" description="Helical" evidence="9">
    <location>
        <begin position="377"/>
        <end position="400"/>
    </location>
</feature>
<keyword evidence="3" id="KW-0479">Metal-binding</keyword>
<reference evidence="12" key="1">
    <citation type="submission" date="2025-08" db="UniProtKB">
        <authorList>
            <consortium name="RefSeq"/>
        </authorList>
    </citation>
    <scope>IDENTIFICATION</scope>
    <source>
        <tissue evidence="12">Whole sample</tissue>
    </source>
</reference>
<protein>
    <submittedName>
        <fullName evidence="12">RING finger protein 145-like</fullName>
    </submittedName>
</protein>
<dbReference type="InterPro" id="IPR013083">
    <property type="entry name" value="Znf_RING/FYVE/PHD"/>
</dbReference>
<feature type="transmembrane region" description="Helical" evidence="9">
    <location>
        <begin position="724"/>
        <end position="744"/>
    </location>
</feature>
<dbReference type="KEGG" id="cvn:111134753"/>
<dbReference type="PANTHER" id="PTHR22763">
    <property type="entry name" value="RING ZINC FINGER PROTEIN"/>
    <property type="match status" value="1"/>
</dbReference>
<feature type="transmembrane region" description="Helical" evidence="9">
    <location>
        <begin position="665"/>
        <end position="688"/>
    </location>
</feature>
<proteinExistence type="predicted"/>
<dbReference type="GO" id="GO:0008270">
    <property type="term" value="F:zinc ion binding"/>
    <property type="evidence" value="ECO:0007669"/>
    <property type="project" value="UniProtKB-KW"/>
</dbReference>
<feature type="transmembrane region" description="Helical" evidence="9">
    <location>
        <begin position="350"/>
        <end position="371"/>
    </location>
</feature>
<dbReference type="PANTHER" id="PTHR22763:SF191">
    <property type="entry name" value="RING FINGER PROTEIN 145 HOMOLOG"/>
    <property type="match status" value="1"/>
</dbReference>
<keyword evidence="6 9" id="KW-1133">Transmembrane helix</keyword>
<evidence type="ECO:0000256" key="2">
    <source>
        <dbReference type="ARBA" id="ARBA00022692"/>
    </source>
</evidence>
<dbReference type="RefSeq" id="XP_022339803.1">
    <property type="nucleotide sequence ID" value="XM_022484095.1"/>
</dbReference>
<dbReference type="GO" id="GO:0016020">
    <property type="term" value="C:membrane"/>
    <property type="evidence" value="ECO:0007669"/>
    <property type="project" value="UniProtKB-SubCell"/>
</dbReference>
<dbReference type="Proteomes" id="UP000694844">
    <property type="component" value="Chromosome 5"/>
</dbReference>
<dbReference type="OrthoDB" id="290834at2759"/>
<dbReference type="GO" id="GO:0036503">
    <property type="term" value="P:ERAD pathway"/>
    <property type="evidence" value="ECO:0007669"/>
    <property type="project" value="TreeGrafter"/>
</dbReference>
<evidence type="ECO:0000313" key="11">
    <source>
        <dbReference type="Proteomes" id="UP000694844"/>
    </source>
</evidence>
<dbReference type="SMART" id="SM00184">
    <property type="entry name" value="RING"/>
    <property type="match status" value="1"/>
</dbReference>
<dbReference type="AlphaFoldDB" id="A0A8B8EJX4"/>
<keyword evidence="2 9" id="KW-0812">Transmembrane</keyword>
<feature type="transmembrane region" description="Helical" evidence="9">
    <location>
        <begin position="596"/>
        <end position="615"/>
    </location>
</feature>
<feature type="domain" description="RING-type" evidence="10">
    <location>
        <begin position="784"/>
        <end position="822"/>
    </location>
</feature>
<dbReference type="InterPro" id="IPR050731">
    <property type="entry name" value="HRD1_E3_ubiq-ligases"/>
</dbReference>
<evidence type="ECO:0000256" key="4">
    <source>
        <dbReference type="ARBA" id="ARBA00022771"/>
    </source>
</evidence>
<feature type="transmembrane region" description="Helical" evidence="9">
    <location>
        <begin position="118"/>
        <end position="136"/>
    </location>
</feature>
<dbReference type="Pfam" id="PF13705">
    <property type="entry name" value="TRC8_N"/>
    <property type="match status" value="2"/>
</dbReference>
<evidence type="ECO:0000313" key="12">
    <source>
        <dbReference type="RefSeq" id="XP_022339803.1"/>
    </source>
</evidence>
<keyword evidence="5" id="KW-0862">Zinc</keyword>
<dbReference type="SMART" id="SM00744">
    <property type="entry name" value="RINGv"/>
    <property type="match status" value="1"/>
</dbReference>
<dbReference type="Pfam" id="PF13639">
    <property type="entry name" value="zf-RING_2"/>
    <property type="match status" value="1"/>
</dbReference>
<feature type="transmembrane region" description="Helical" evidence="9">
    <location>
        <begin position="7"/>
        <end position="28"/>
    </location>
</feature>
<name>A0A8B8EJX4_CRAVI</name>
<dbReference type="GO" id="GO:0012505">
    <property type="term" value="C:endomembrane system"/>
    <property type="evidence" value="ECO:0007669"/>
    <property type="project" value="TreeGrafter"/>
</dbReference>
<feature type="transmembrane region" description="Helical" evidence="9">
    <location>
        <begin position="192"/>
        <end position="212"/>
    </location>
</feature>
<evidence type="ECO:0000256" key="7">
    <source>
        <dbReference type="ARBA" id="ARBA00023136"/>
    </source>
</evidence>
<comment type="subcellular location">
    <subcellularLocation>
        <location evidence="1">Membrane</location>
        <topology evidence="1">Multi-pass membrane protein</topology>
    </subcellularLocation>
</comment>
<evidence type="ECO:0000256" key="1">
    <source>
        <dbReference type="ARBA" id="ARBA00004141"/>
    </source>
</evidence>
<dbReference type="GO" id="GO:0043161">
    <property type="term" value="P:proteasome-mediated ubiquitin-dependent protein catabolic process"/>
    <property type="evidence" value="ECO:0007669"/>
    <property type="project" value="TreeGrafter"/>
</dbReference>
<evidence type="ECO:0000259" key="10">
    <source>
        <dbReference type="PROSITE" id="PS50089"/>
    </source>
</evidence>
<dbReference type="GO" id="GO:0061630">
    <property type="term" value="F:ubiquitin protein ligase activity"/>
    <property type="evidence" value="ECO:0007669"/>
    <property type="project" value="TreeGrafter"/>
</dbReference>
<dbReference type="PROSITE" id="PS50089">
    <property type="entry name" value="ZF_RING_2"/>
    <property type="match status" value="1"/>
</dbReference>
<feature type="transmembrane region" description="Helical" evidence="9">
    <location>
        <begin position="67"/>
        <end position="86"/>
    </location>
</feature>
<dbReference type="Gene3D" id="3.30.40.10">
    <property type="entry name" value="Zinc/RING finger domain, C3HC4 (zinc finger)"/>
    <property type="match status" value="1"/>
</dbReference>
<keyword evidence="4 8" id="KW-0863">Zinc-finger</keyword>
<evidence type="ECO:0000256" key="8">
    <source>
        <dbReference type="PROSITE-ProRule" id="PRU00175"/>
    </source>
</evidence>